<feature type="transmembrane region" description="Helical" evidence="2">
    <location>
        <begin position="98"/>
        <end position="123"/>
    </location>
</feature>
<feature type="compositionally biased region" description="Basic residues" evidence="1">
    <location>
        <begin position="68"/>
        <end position="77"/>
    </location>
</feature>
<evidence type="ECO:0000313" key="4">
    <source>
        <dbReference type="Proteomes" id="UP001220256"/>
    </source>
</evidence>
<proteinExistence type="predicted"/>
<protein>
    <submittedName>
        <fullName evidence="3">Uncharacterized protein</fullName>
    </submittedName>
</protein>
<keyword evidence="4" id="KW-1185">Reference proteome</keyword>
<name>A0ABQ8W4H8_PENCH</name>
<keyword evidence="2" id="KW-1133">Transmembrane helix</keyword>
<feature type="transmembrane region" description="Helical" evidence="2">
    <location>
        <begin position="162"/>
        <end position="185"/>
    </location>
</feature>
<reference evidence="3 4" key="1">
    <citation type="journal article" date="2023" name="IMA Fungus">
        <title>Comparative genomic study of the Penicillium genus elucidates a diverse pangenome and 15 lateral gene transfer events.</title>
        <authorList>
            <person name="Petersen C."/>
            <person name="Sorensen T."/>
            <person name="Nielsen M.R."/>
            <person name="Sondergaard T.E."/>
            <person name="Sorensen J.L."/>
            <person name="Fitzpatrick D.A."/>
            <person name="Frisvad J.C."/>
            <person name="Nielsen K.L."/>
        </authorList>
    </citation>
    <scope>NUCLEOTIDE SEQUENCE [LARGE SCALE GENOMIC DNA]</scope>
    <source>
        <strain evidence="3 4">IBT 3361</strain>
    </source>
</reference>
<dbReference type="Proteomes" id="UP001220256">
    <property type="component" value="Unassembled WGS sequence"/>
</dbReference>
<organism evidence="3 4">
    <name type="scientific">Penicillium chrysogenum</name>
    <name type="common">Penicillium notatum</name>
    <dbReference type="NCBI Taxonomy" id="5076"/>
    <lineage>
        <taxon>Eukaryota</taxon>
        <taxon>Fungi</taxon>
        <taxon>Dikarya</taxon>
        <taxon>Ascomycota</taxon>
        <taxon>Pezizomycotina</taxon>
        <taxon>Eurotiomycetes</taxon>
        <taxon>Eurotiomycetidae</taxon>
        <taxon>Eurotiales</taxon>
        <taxon>Aspergillaceae</taxon>
        <taxon>Penicillium</taxon>
        <taxon>Penicillium chrysogenum species complex</taxon>
    </lineage>
</organism>
<sequence length="308" mass="31016">MEKRDGRVGKGKDIRVWEHEFLTRLGNLVAAEAGEVLLVDGRAGRATGVTTGGSTATGRAVTAGGHGRSPRGARSPRPRGAGPLRGGLDVAEVNVKEVLLLALLLALGLLVGRLDVGGFVLLGELLGGSPLLVELAALVGSALGLGGEGLALGLLGKVVGEGLGVVGLLLLLGLGGGLGLALLLLGKLLALALVIQGLLAALGTPALLDLLAGVAPELSANNRFISPHTGLVATSHTATTASVGLGVTSRLLLGGITLSGAVNGAVDSLGGGEERVCWGRALGRYLMIGNVSDQWTEERMRIELDSYE</sequence>
<comment type="caution">
    <text evidence="3">The sequence shown here is derived from an EMBL/GenBank/DDBJ whole genome shotgun (WGS) entry which is preliminary data.</text>
</comment>
<evidence type="ECO:0000256" key="1">
    <source>
        <dbReference type="SAM" id="MobiDB-lite"/>
    </source>
</evidence>
<feature type="transmembrane region" description="Helical" evidence="2">
    <location>
        <begin position="135"/>
        <end position="155"/>
    </location>
</feature>
<accession>A0ABQ8W4H8</accession>
<keyword evidence="2" id="KW-0812">Transmembrane</keyword>
<evidence type="ECO:0000256" key="2">
    <source>
        <dbReference type="SAM" id="Phobius"/>
    </source>
</evidence>
<gene>
    <name evidence="3" type="ORF">N7505_010728</name>
</gene>
<evidence type="ECO:0000313" key="3">
    <source>
        <dbReference type="EMBL" id="KAJ5255577.1"/>
    </source>
</evidence>
<feature type="region of interest" description="Disordered" evidence="1">
    <location>
        <begin position="49"/>
        <end position="82"/>
    </location>
</feature>
<keyword evidence="2" id="KW-0472">Membrane</keyword>
<feature type="compositionally biased region" description="Low complexity" evidence="1">
    <location>
        <begin position="49"/>
        <end position="63"/>
    </location>
</feature>
<dbReference type="EMBL" id="JAPVEB010000010">
    <property type="protein sequence ID" value="KAJ5255577.1"/>
    <property type="molecule type" value="Genomic_DNA"/>
</dbReference>